<accession>A0A6C0HR44</accession>
<reference evidence="1" key="1">
    <citation type="journal article" date="2020" name="Nature">
        <title>Giant virus diversity and host interactions through global metagenomics.</title>
        <authorList>
            <person name="Schulz F."/>
            <person name="Roux S."/>
            <person name="Paez-Espino D."/>
            <person name="Jungbluth S."/>
            <person name="Walsh D.A."/>
            <person name="Denef V.J."/>
            <person name="McMahon K.D."/>
            <person name="Konstantinidis K.T."/>
            <person name="Eloe-Fadrosh E.A."/>
            <person name="Kyrpides N.C."/>
            <person name="Woyke T."/>
        </authorList>
    </citation>
    <scope>NUCLEOTIDE SEQUENCE</scope>
    <source>
        <strain evidence="1">GVMAG-M-3300023184-165</strain>
    </source>
</reference>
<sequence>MDLIKVFKIIALILPIAAFHHFPFPNKMQRFEKTRLYLEDEQWDSGEVSWETIPFTQYSPIGFNKKSQEIQAASSREYTMKPCTTPLCKKINDDQTQLASVSVVAKMSYKELFNIDLFISELNCNLHKHTLFTPSEMFLLTVFSGVAFIYNKTKETEINRLQKLYKFSSRSAYFEKYKEIRKFTMMFFIIITCLFTRNIQIAE</sequence>
<evidence type="ECO:0000313" key="1">
    <source>
        <dbReference type="EMBL" id="QHT82585.1"/>
    </source>
</evidence>
<dbReference type="EMBL" id="MN740002">
    <property type="protein sequence ID" value="QHT82585.1"/>
    <property type="molecule type" value="Genomic_DNA"/>
</dbReference>
<proteinExistence type="predicted"/>
<protein>
    <submittedName>
        <fullName evidence="1">Uncharacterized protein</fullName>
    </submittedName>
</protein>
<organism evidence="1">
    <name type="scientific">viral metagenome</name>
    <dbReference type="NCBI Taxonomy" id="1070528"/>
    <lineage>
        <taxon>unclassified sequences</taxon>
        <taxon>metagenomes</taxon>
        <taxon>organismal metagenomes</taxon>
    </lineage>
</organism>
<name>A0A6C0HR44_9ZZZZ</name>
<dbReference type="AlphaFoldDB" id="A0A6C0HR44"/>